<dbReference type="InterPro" id="IPR018247">
    <property type="entry name" value="EF_Hand_1_Ca_BS"/>
</dbReference>
<feature type="chain" id="PRO_5015400452" description="Dockerin domain-containing protein" evidence="3">
    <location>
        <begin position="25"/>
        <end position="1741"/>
    </location>
</feature>
<dbReference type="PROSITE" id="PS00018">
    <property type="entry name" value="EF_HAND_1"/>
    <property type="match status" value="2"/>
</dbReference>
<dbReference type="SUPFAM" id="SSF63446">
    <property type="entry name" value="Type I dockerin domain"/>
    <property type="match status" value="1"/>
</dbReference>
<dbReference type="InterPro" id="IPR051802">
    <property type="entry name" value="YfhM-like"/>
</dbReference>
<evidence type="ECO:0000313" key="6">
    <source>
        <dbReference type="Proteomes" id="UP000239720"/>
    </source>
</evidence>
<dbReference type="SMART" id="SM01359">
    <property type="entry name" value="A2M_N_2"/>
    <property type="match status" value="1"/>
</dbReference>
<keyword evidence="1 3" id="KW-0732">Signal</keyword>
<accession>A0A2S8RCE4</accession>
<dbReference type="PROSITE" id="PS00448">
    <property type="entry name" value="CLOS_CELLULOSOME_RPT"/>
    <property type="match status" value="1"/>
</dbReference>
<dbReference type="InterPro" id="IPR032812">
    <property type="entry name" value="SbsA_Ig"/>
</dbReference>
<dbReference type="Proteomes" id="UP000239720">
    <property type="component" value="Unassembled WGS sequence"/>
</dbReference>
<evidence type="ECO:0000313" key="5">
    <source>
        <dbReference type="EMBL" id="PQQ67472.1"/>
    </source>
</evidence>
<dbReference type="InterPro" id="IPR011625">
    <property type="entry name" value="A2M_N_BRD"/>
</dbReference>
<name>A0A2S8RCE4_9FIRM</name>
<dbReference type="InterPro" id="IPR041246">
    <property type="entry name" value="Bact_MG10"/>
</dbReference>
<dbReference type="GO" id="GO:0004553">
    <property type="term" value="F:hydrolase activity, hydrolyzing O-glycosyl compounds"/>
    <property type="evidence" value="ECO:0007669"/>
    <property type="project" value="InterPro"/>
</dbReference>
<evidence type="ECO:0000256" key="2">
    <source>
        <dbReference type="SAM" id="MobiDB-lite"/>
    </source>
</evidence>
<dbReference type="GO" id="GO:0000272">
    <property type="term" value="P:polysaccharide catabolic process"/>
    <property type="evidence" value="ECO:0007669"/>
    <property type="project" value="InterPro"/>
</dbReference>
<proteinExistence type="predicted"/>
<feature type="domain" description="Dockerin" evidence="4">
    <location>
        <begin position="1670"/>
        <end position="1738"/>
    </location>
</feature>
<dbReference type="Pfam" id="PF00404">
    <property type="entry name" value="Dockerin_1"/>
    <property type="match status" value="1"/>
</dbReference>
<dbReference type="Gene3D" id="2.60.40.1930">
    <property type="match status" value="1"/>
</dbReference>
<organism evidence="5 6">
    <name type="scientific">Acetivibrio saccincola</name>
    <dbReference type="NCBI Taxonomy" id="1677857"/>
    <lineage>
        <taxon>Bacteria</taxon>
        <taxon>Bacillati</taxon>
        <taxon>Bacillota</taxon>
        <taxon>Clostridia</taxon>
        <taxon>Eubacteriales</taxon>
        <taxon>Oscillospiraceae</taxon>
        <taxon>Acetivibrio</taxon>
    </lineage>
</organism>
<dbReference type="InterPro" id="IPR001599">
    <property type="entry name" value="Macroglobln_a2"/>
</dbReference>
<feature type="region of interest" description="Disordered" evidence="2">
    <location>
        <begin position="1022"/>
        <end position="1041"/>
    </location>
</feature>
<gene>
    <name evidence="5" type="ORF">B9R14_12430</name>
</gene>
<evidence type="ECO:0000256" key="3">
    <source>
        <dbReference type="SAM" id="SignalP"/>
    </source>
</evidence>
<dbReference type="PROSITE" id="PS51257">
    <property type="entry name" value="PROKAR_LIPOPROTEIN"/>
    <property type="match status" value="1"/>
</dbReference>
<dbReference type="Gene3D" id="2.20.130.20">
    <property type="match status" value="1"/>
</dbReference>
<dbReference type="PANTHER" id="PTHR40094">
    <property type="entry name" value="ALPHA-2-MACROGLOBULIN HOMOLOG"/>
    <property type="match status" value="1"/>
</dbReference>
<dbReference type="InterPro" id="IPR016134">
    <property type="entry name" value="Dockerin_dom"/>
</dbReference>
<dbReference type="Pfam" id="PF13205">
    <property type="entry name" value="Big_5"/>
    <property type="match status" value="1"/>
</dbReference>
<dbReference type="InterPro" id="IPR002105">
    <property type="entry name" value="Dockerin_1_rpt"/>
</dbReference>
<dbReference type="Pfam" id="PF17973">
    <property type="entry name" value="bMG10"/>
    <property type="match status" value="1"/>
</dbReference>
<dbReference type="CDD" id="cd14256">
    <property type="entry name" value="Dockerin_I"/>
    <property type="match status" value="1"/>
</dbReference>
<dbReference type="Pfam" id="PF07703">
    <property type="entry name" value="A2M_BRD"/>
    <property type="match status" value="1"/>
</dbReference>
<protein>
    <recommendedName>
        <fullName evidence="4">Dockerin domain-containing protein</fullName>
    </recommendedName>
</protein>
<dbReference type="SMART" id="SM01360">
    <property type="entry name" value="A2M"/>
    <property type="match status" value="1"/>
</dbReference>
<evidence type="ECO:0000256" key="1">
    <source>
        <dbReference type="ARBA" id="ARBA00022729"/>
    </source>
</evidence>
<dbReference type="RefSeq" id="WP_105368361.1">
    <property type="nucleotide sequence ID" value="NZ_DAONOL010000044.1"/>
</dbReference>
<dbReference type="GO" id="GO:0004866">
    <property type="term" value="F:endopeptidase inhibitor activity"/>
    <property type="evidence" value="ECO:0007669"/>
    <property type="project" value="InterPro"/>
</dbReference>
<dbReference type="InterPro" id="IPR036439">
    <property type="entry name" value="Dockerin_dom_sf"/>
</dbReference>
<comment type="caution">
    <text evidence="5">The sequence shown here is derived from an EMBL/GenBank/DDBJ whole genome shotgun (WGS) entry which is preliminary data.</text>
</comment>
<sequence>MYKRITSLLIITCLILTACISVSASGRAAYPRNGFRLVPLKSDHTGIAVDTEFLLETEEDFSLEEVKKAFSIDGEPDPVIKELDKNFFSIQLSRPLIEDSIYTFRMKTETETTWVFQTQTQFKIIGAFPGNETVGVPVNTAIEVVFSHENFSSIENHFEITPSVPGRFQVYNGKTAVFIPDDNLEYETIYTVRIKKGIRIINTDRIIEDDYVFSFETIEEPKPTPPKGEPVISINYNRQIIDFSTESKIQLPLYFYISNTDYTKLLNLNTSVYAYKDFESFYEAVMMRNRHPDWAQINYRNNLLPVDGLKKILEFDQLLNEDGRRSGNAIITIPENLPLGYYIVDSYCEDKRAQIFLQITNTSAYITKATSDTLVWLNDIKTKKPLKGALIGFSDNDNTFITDDNGISVFSTQLIDPVNKEGKYSGNNYFYDEYYNGNYYWPDSVYNKQFLFITTADGNKSLLETSSYSRGSGDYYWRYFFTDREMYKSNDTVNIWGFIKNRYEDEDIDYITLELYQGYYYDYYDYYYYDYYGLRGNEKLPVIKKNIGVKDNFFEDKIELPNLPTGYYTIRLKKGNSVIVTKIIEIKEYIKPSYKMEIDKDKSAVFVGEEVNFQLNAKFFEGTGVSNLNTIYTISTSVLTGDTIEGTATTDASGKLNIKYVPEVTRNIQGVYTISLNARSLLPEAGDIRASNSVRVFVNDIEVKGNGKIEDEKGYVEAEVYKIVLDRLNDGTASGYNDYLGDAVEGKSITGKIYLNTWVKEKKGTYYDPISKVTYNTYTSKLETKPIKDFSMITGKDGKARYVFDAPEIKDSYYTAEIYCKDSSGRNISHMVYIGKRISYSPGVNNRYTLTCDKEKYGIGEEVKLDFTFANDNLPFNNYIYILTQNGFLHYHVSDSSTHSFEFLNEYIPNVYATAVAFTGISYVTARKNIVYDINEKEITIEGKTDKDSYRPGDTVNLNVYVKDKDGNPVKSTVNISIVDEAFFALKNQRVNVLSDLFIHVNSGIYFDKKSHNIEDEMRERAAEPPVWGAPPEEADGINKSDLRSDFRDTATFLSIETGDDGKGTASFKLPDNITSWRITMSAISKELHAGSEIKNVTVTLPFFVNYSFNTSYLKGDKPVIGVNAYGTGITEDDTVYFEVYDEENPDTKVIVKGKAFERINIPLWTFEEGYYNLIIRAYTESGLSDAVMHPVNVYDSYYQIERAEFMDVTPNMEIKGGEQGFTSLVFQDRSNGLYYKDLVNLYYALGNRLDQITSRYLASQLIEEYFDENWYLPKVIKPDISDYQKTAGGLSLFPYSDADFNLTVKFAVFAKDMANTEKLKEYFRRNANIHSNRVKALYGLSVLGEPVLLELNQIENIDNLSITDTIYLALAYYKLGDISKASEIYNERITPYIEKLTPYYRINAKTSKDDIIEATALCAYLAALLERPEGNGLYEYFTVSASGEVLMNIEKLLFISEDIKNLSPEDVEFTYSYNGEEKTVYLEKGKSFSIKLLPIQLKNFKITSVKGDVSLVSVFKENVFDIKEKSDEISISRSYHHLDGTPLYSNTLKQGDIIRVTLTWKVNDTVFDGVYAITDYLPSGLKPYHSWHDTGSQEITFYVYNSQHWKSNTTIKYLARVVSPGVYTAQGPVIQSTSSRDIINSGKTQTVTIETDELISTPIDPPPVIPEPEKILYGDIDGDGEISSIDYSVLMRYLLEIIKELPVQKEAADLNGDGIIDSLDLTLLRRYLLVYIDKFPVEER</sequence>
<reference evidence="5 6" key="1">
    <citation type="journal article" date="2018" name="Syst. Appl. Microbiol.">
        <title>Characterization and high-quality draft genome sequence of Herbivorax saccincola A7, an anaerobic, alkaliphilic, thermophilic, cellulolytic, and xylanolytic bacterium.</title>
        <authorList>
            <person name="Aikawa S."/>
            <person name="Baramee S."/>
            <person name="Sermsathanaswadi J."/>
            <person name="Thianheng P."/>
            <person name="Tachaapaikoon C."/>
            <person name="Shikata A."/>
            <person name="Waeonukul R."/>
            <person name="Pason P."/>
            <person name="Ratanakhanokchai K."/>
            <person name="Kosugi A."/>
        </authorList>
    </citation>
    <scope>NUCLEOTIDE SEQUENCE [LARGE SCALE GENOMIC DNA]</scope>
    <source>
        <strain evidence="5 6">A7</strain>
    </source>
</reference>
<dbReference type="Pfam" id="PF00207">
    <property type="entry name" value="A2M"/>
    <property type="match status" value="1"/>
</dbReference>
<dbReference type="Gene3D" id="1.10.1330.10">
    <property type="entry name" value="Dockerin domain"/>
    <property type="match status" value="1"/>
</dbReference>
<dbReference type="EMBL" id="NEMB01000003">
    <property type="protein sequence ID" value="PQQ67472.1"/>
    <property type="molecule type" value="Genomic_DNA"/>
</dbReference>
<evidence type="ECO:0000259" key="4">
    <source>
        <dbReference type="PROSITE" id="PS51766"/>
    </source>
</evidence>
<dbReference type="OrthoDB" id="9767116at2"/>
<dbReference type="PANTHER" id="PTHR40094:SF1">
    <property type="entry name" value="UBIQUITIN DOMAIN-CONTAINING PROTEIN"/>
    <property type="match status" value="1"/>
</dbReference>
<feature type="signal peptide" evidence="3">
    <location>
        <begin position="1"/>
        <end position="24"/>
    </location>
</feature>
<dbReference type="Gene3D" id="2.60.40.3710">
    <property type="match status" value="1"/>
</dbReference>
<dbReference type="PROSITE" id="PS51766">
    <property type="entry name" value="DOCKERIN"/>
    <property type="match status" value="1"/>
</dbReference>